<dbReference type="AlphaFoldDB" id="K3WXA1"/>
<keyword evidence="2" id="KW-1185">Reference proteome</keyword>
<dbReference type="Proteomes" id="UP000019132">
    <property type="component" value="Unassembled WGS sequence"/>
</dbReference>
<evidence type="ECO:0000313" key="1">
    <source>
        <dbReference type="EnsemblProtists" id="PYU1_T009599"/>
    </source>
</evidence>
<dbReference type="VEuPathDB" id="FungiDB:PYU1_G009581"/>
<dbReference type="eggNOG" id="ENOG502RWAU">
    <property type="taxonomic scope" value="Eukaryota"/>
</dbReference>
<dbReference type="EnsemblProtists" id="PYU1_T009599">
    <property type="protein sequence ID" value="PYU1_T009599"/>
    <property type="gene ID" value="PYU1_G009581"/>
</dbReference>
<organism evidence="1 2">
    <name type="scientific">Globisporangium ultimum (strain ATCC 200006 / CBS 805.95 / DAOM BR144)</name>
    <name type="common">Pythium ultimum</name>
    <dbReference type="NCBI Taxonomy" id="431595"/>
    <lineage>
        <taxon>Eukaryota</taxon>
        <taxon>Sar</taxon>
        <taxon>Stramenopiles</taxon>
        <taxon>Oomycota</taxon>
        <taxon>Peronosporomycetes</taxon>
        <taxon>Pythiales</taxon>
        <taxon>Pythiaceae</taxon>
        <taxon>Globisporangium</taxon>
    </lineage>
</organism>
<dbReference type="HOGENOM" id="CLU_1889962_0_0_1"/>
<accession>K3WXA1</accession>
<reference evidence="2" key="2">
    <citation type="submission" date="2010-04" db="EMBL/GenBank/DDBJ databases">
        <authorList>
            <person name="Buell R."/>
            <person name="Hamilton J."/>
            <person name="Hostetler J."/>
        </authorList>
    </citation>
    <scope>NUCLEOTIDE SEQUENCE [LARGE SCALE GENOMIC DNA]</scope>
    <source>
        <strain evidence="2">DAOM:BR144</strain>
    </source>
</reference>
<reference evidence="2" key="1">
    <citation type="journal article" date="2010" name="Genome Biol.">
        <title>Genome sequence of the necrotrophic plant pathogen Pythium ultimum reveals original pathogenicity mechanisms and effector repertoire.</title>
        <authorList>
            <person name="Levesque C.A."/>
            <person name="Brouwer H."/>
            <person name="Cano L."/>
            <person name="Hamilton J.P."/>
            <person name="Holt C."/>
            <person name="Huitema E."/>
            <person name="Raffaele S."/>
            <person name="Robideau G.P."/>
            <person name="Thines M."/>
            <person name="Win J."/>
            <person name="Zerillo M.M."/>
            <person name="Beakes G.W."/>
            <person name="Boore J.L."/>
            <person name="Busam D."/>
            <person name="Dumas B."/>
            <person name="Ferriera S."/>
            <person name="Fuerstenberg S.I."/>
            <person name="Gachon C.M."/>
            <person name="Gaulin E."/>
            <person name="Govers F."/>
            <person name="Grenville-Briggs L."/>
            <person name="Horner N."/>
            <person name="Hostetler J."/>
            <person name="Jiang R.H."/>
            <person name="Johnson J."/>
            <person name="Krajaejun T."/>
            <person name="Lin H."/>
            <person name="Meijer H.J."/>
            <person name="Moore B."/>
            <person name="Morris P."/>
            <person name="Phuntmart V."/>
            <person name="Puiu D."/>
            <person name="Shetty J."/>
            <person name="Stajich J.E."/>
            <person name="Tripathy S."/>
            <person name="Wawra S."/>
            <person name="van West P."/>
            <person name="Whitty B.R."/>
            <person name="Coutinho P.M."/>
            <person name="Henrissat B."/>
            <person name="Martin F."/>
            <person name="Thomas P.D."/>
            <person name="Tyler B.M."/>
            <person name="De Vries R.P."/>
            <person name="Kamoun S."/>
            <person name="Yandell M."/>
            <person name="Tisserat N."/>
            <person name="Buell C.R."/>
        </authorList>
    </citation>
    <scope>NUCLEOTIDE SEQUENCE</scope>
    <source>
        <strain evidence="2">DAOM:BR144</strain>
    </source>
</reference>
<sequence length="135" mass="15506">MSAAAGGAAAWDPVWNLRAPAQASATGASSYACWKRRVHAFLEAESVWEVVSESVTFDEMWPLPKQLEFIQKDKLGVHLLLMTLHDSALRCIDQRECNRSWLIVKRIDTLFAEHRMKTVRRVRREFLALDFDAFN</sequence>
<dbReference type="OMA" id="WQIRIRA"/>
<protein>
    <recommendedName>
        <fullName evidence="3">DUF4219 domain-containing protein</fullName>
    </recommendedName>
</protein>
<dbReference type="InParanoid" id="K3WXA1"/>
<proteinExistence type="predicted"/>
<dbReference type="EMBL" id="GL376615">
    <property type="status" value="NOT_ANNOTATED_CDS"/>
    <property type="molecule type" value="Genomic_DNA"/>
</dbReference>
<evidence type="ECO:0008006" key="3">
    <source>
        <dbReference type="Google" id="ProtNLM"/>
    </source>
</evidence>
<reference evidence="1" key="3">
    <citation type="submission" date="2015-02" db="UniProtKB">
        <authorList>
            <consortium name="EnsemblProtists"/>
        </authorList>
    </citation>
    <scope>IDENTIFICATION</scope>
    <source>
        <strain evidence="1">DAOM BR144</strain>
    </source>
</reference>
<evidence type="ECO:0000313" key="2">
    <source>
        <dbReference type="Proteomes" id="UP000019132"/>
    </source>
</evidence>
<name>K3WXA1_GLOUD</name>